<evidence type="ECO:0000256" key="2">
    <source>
        <dbReference type="ARBA" id="ARBA00022448"/>
    </source>
</evidence>
<dbReference type="GO" id="GO:0019808">
    <property type="term" value="F:polyamine binding"/>
    <property type="evidence" value="ECO:0007669"/>
    <property type="project" value="InterPro"/>
</dbReference>
<organism evidence="6">
    <name type="scientific">freshwater metagenome</name>
    <dbReference type="NCBI Taxonomy" id="449393"/>
    <lineage>
        <taxon>unclassified sequences</taxon>
        <taxon>metagenomes</taxon>
        <taxon>ecological metagenomes</taxon>
    </lineage>
</organism>
<keyword evidence="4" id="KW-0574">Periplasm</keyword>
<evidence type="ECO:0000313" key="6">
    <source>
        <dbReference type="EMBL" id="CAB4706332.1"/>
    </source>
</evidence>
<gene>
    <name evidence="5" type="ORF">UFOPK2342_00870</name>
    <name evidence="6" type="ORF">UFOPK2423_01461</name>
    <name evidence="7" type="ORF">UFOPK3266_01071</name>
</gene>
<evidence type="ECO:0000313" key="7">
    <source>
        <dbReference type="EMBL" id="CAB4844197.1"/>
    </source>
</evidence>
<dbReference type="GO" id="GO:0015846">
    <property type="term" value="P:polyamine transport"/>
    <property type="evidence" value="ECO:0007669"/>
    <property type="project" value="InterPro"/>
</dbReference>
<dbReference type="InterPro" id="IPR001188">
    <property type="entry name" value="Sperm_putr-bd"/>
</dbReference>
<keyword evidence="3" id="KW-0732">Signal</keyword>
<evidence type="ECO:0000313" key="5">
    <source>
        <dbReference type="EMBL" id="CAB4677156.1"/>
    </source>
</evidence>
<dbReference type="PANTHER" id="PTHR30222:SF17">
    <property type="entry name" value="SPERMIDINE_PUTRESCINE-BINDING PERIPLASMIC PROTEIN"/>
    <property type="match status" value="1"/>
</dbReference>
<dbReference type="EMBL" id="CAFBAA010000027">
    <property type="protein sequence ID" value="CAB4844197.1"/>
    <property type="molecule type" value="Genomic_DNA"/>
</dbReference>
<dbReference type="SUPFAM" id="SSF53850">
    <property type="entry name" value="Periplasmic binding protein-like II"/>
    <property type="match status" value="1"/>
</dbReference>
<dbReference type="Pfam" id="PF13416">
    <property type="entry name" value="SBP_bac_8"/>
    <property type="match status" value="1"/>
</dbReference>
<dbReference type="EMBL" id="CAEZXB010000013">
    <property type="protein sequence ID" value="CAB4677156.1"/>
    <property type="molecule type" value="Genomic_DNA"/>
</dbReference>
<dbReference type="InterPro" id="IPR006311">
    <property type="entry name" value="TAT_signal"/>
</dbReference>
<dbReference type="EMBL" id="CAEZXN010000046">
    <property type="protein sequence ID" value="CAB4706332.1"/>
    <property type="molecule type" value="Genomic_DNA"/>
</dbReference>
<evidence type="ECO:0000256" key="4">
    <source>
        <dbReference type="ARBA" id="ARBA00022764"/>
    </source>
</evidence>
<dbReference type="CDD" id="cd13590">
    <property type="entry name" value="PBP2_PotD_PotF_like"/>
    <property type="match status" value="1"/>
</dbReference>
<dbReference type="InterPro" id="IPR006059">
    <property type="entry name" value="SBP"/>
</dbReference>
<dbReference type="Gene3D" id="3.40.190.10">
    <property type="entry name" value="Periplasmic binding protein-like II"/>
    <property type="match status" value="2"/>
</dbReference>
<dbReference type="PROSITE" id="PS51318">
    <property type="entry name" value="TAT"/>
    <property type="match status" value="1"/>
</dbReference>
<evidence type="ECO:0000256" key="3">
    <source>
        <dbReference type="ARBA" id="ARBA00022729"/>
    </source>
</evidence>
<dbReference type="PRINTS" id="PR00909">
    <property type="entry name" value="SPERMDNBNDNG"/>
</dbReference>
<proteinExistence type="predicted"/>
<protein>
    <submittedName>
        <fullName evidence="6">Unannotated protein</fullName>
    </submittedName>
</protein>
<comment type="subcellular location">
    <subcellularLocation>
        <location evidence="1">Periplasm</location>
    </subcellularLocation>
</comment>
<accession>A0A6J6Q753</accession>
<dbReference type="GO" id="GO:0042597">
    <property type="term" value="C:periplasmic space"/>
    <property type="evidence" value="ECO:0007669"/>
    <property type="project" value="UniProtKB-SubCell"/>
</dbReference>
<dbReference type="PANTHER" id="PTHR30222">
    <property type="entry name" value="SPERMIDINE/PUTRESCINE-BINDING PERIPLASMIC PROTEIN"/>
    <property type="match status" value="1"/>
</dbReference>
<keyword evidence="2" id="KW-0813">Transport</keyword>
<reference evidence="6" key="1">
    <citation type="submission" date="2020-05" db="EMBL/GenBank/DDBJ databases">
        <authorList>
            <person name="Chiriac C."/>
            <person name="Salcher M."/>
            <person name="Ghai R."/>
            <person name="Kavagutti S V."/>
        </authorList>
    </citation>
    <scope>NUCLEOTIDE SEQUENCE</scope>
</reference>
<evidence type="ECO:0000256" key="1">
    <source>
        <dbReference type="ARBA" id="ARBA00004418"/>
    </source>
</evidence>
<sequence>MSEEKNLPPVASLTPEMRKIVSSQVTRRGVITGAGAVGLAAFLAACGTKGTAETKGSASPATADQSDADKSLNVSNWPLYIDVDANDESIRPSVVAFTAATGIKVAYTEDVSDNNVFFGKVRNQLAAGQDTGRDLMVLTDWMAAKMIRLGWVQKLDKANIPNVDAHLRAALKSPSWDATRDYSAPWQSGFGGIAYNGAVTKPVMTIDELFTRPDLKGKVTCLSEMRDTMGLVLLSMGKDPSVFNQADFDAAIEKIQKAVNSGQIRKFTGNEYAPDLAKGNIAACVAWSGDVIQLQAKNDKIKYVIPDAGAMLWSDNMQVPNGAKHKKNAESWINYYYDPKVAAQVAAYVNYICPVDGAQEEAAKIDPALASNPLIFPDAATLAKAHIFAGLDEATEKSCQDAYAKVMGG</sequence>
<dbReference type="AlphaFoldDB" id="A0A6J6Q753"/>
<name>A0A6J6Q753_9ZZZZ</name>